<keyword evidence="1" id="KW-0479">Metal-binding</keyword>
<reference evidence="9" key="1">
    <citation type="submission" date="2022-10" db="EMBL/GenBank/DDBJ databases">
        <title>Genome assembly of Pristionchus species.</title>
        <authorList>
            <person name="Yoshida K."/>
            <person name="Sommer R.J."/>
        </authorList>
    </citation>
    <scope>NUCLEOTIDE SEQUENCE [LARGE SCALE GENOMIC DNA]</scope>
    <source>
        <strain evidence="9">RS5460</strain>
    </source>
</reference>
<evidence type="ECO:0000256" key="1">
    <source>
        <dbReference type="ARBA" id="ARBA00022723"/>
    </source>
</evidence>
<feature type="domain" description="JmjC" evidence="7">
    <location>
        <begin position="1"/>
        <end position="53"/>
    </location>
</feature>
<keyword evidence="6" id="KW-0472">Membrane</keyword>
<keyword evidence="2" id="KW-0560">Oxidoreductase</keyword>
<keyword evidence="6" id="KW-1133">Transmembrane helix</keyword>
<evidence type="ECO:0000256" key="4">
    <source>
        <dbReference type="ARBA" id="ARBA00023015"/>
    </source>
</evidence>
<evidence type="ECO:0000313" key="8">
    <source>
        <dbReference type="EMBL" id="GMR30755.1"/>
    </source>
</evidence>
<dbReference type="AlphaFoldDB" id="A0AAN5C4V8"/>
<dbReference type="InterPro" id="IPR003347">
    <property type="entry name" value="JmjC_dom"/>
</dbReference>
<feature type="non-terminal residue" evidence="8">
    <location>
        <position position="118"/>
    </location>
</feature>
<evidence type="ECO:0000256" key="2">
    <source>
        <dbReference type="ARBA" id="ARBA00023002"/>
    </source>
</evidence>
<organism evidence="8 9">
    <name type="scientific">Pristionchus mayeri</name>
    <dbReference type="NCBI Taxonomy" id="1317129"/>
    <lineage>
        <taxon>Eukaryota</taxon>
        <taxon>Metazoa</taxon>
        <taxon>Ecdysozoa</taxon>
        <taxon>Nematoda</taxon>
        <taxon>Chromadorea</taxon>
        <taxon>Rhabditida</taxon>
        <taxon>Rhabditina</taxon>
        <taxon>Diplogasteromorpha</taxon>
        <taxon>Diplogasteroidea</taxon>
        <taxon>Neodiplogasteridae</taxon>
        <taxon>Pristionchus</taxon>
    </lineage>
</organism>
<sequence length="118" mass="13714">RCTRVIIKAGQTLMLPAGWMHSVFTPVDSLVFGGNFIHARSLRMQMRIIQHENNLDINKHEKYPQSDETMLHSLNRILHAVTGRQHIRPTPRNRQEEGLQYVGEQYIKSGNHRNIMSD</sequence>
<evidence type="ECO:0000256" key="3">
    <source>
        <dbReference type="ARBA" id="ARBA00023004"/>
    </source>
</evidence>
<dbReference type="GO" id="GO:0016491">
    <property type="term" value="F:oxidoreductase activity"/>
    <property type="evidence" value="ECO:0007669"/>
    <property type="project" value="UniProtKB-KW"/>
</dbReference>
<dbReference type="InterPro" id="IPR050690">
    <property type="entry name" value="JHDM1_Histone_Demethylase"/>
</dbReference>
<proteinExistence type="predicted"/>
<dbReference type="Gene3D" id="2.60.120.650">
    <property type="entry name" value="Cupin"/>
    <property type="match status" value="1"/>
</dbReference>
<evidence type="ECO:0000259" key="7">
    <source>
        <dbReference type="PROSITE" id="PS51184"/>
    </source>
</evidence>
<dbReference type="SUPFAM" id="SSF51197">
    <property type="entry name" value="Clavaminate synthase-like"/>
    <property type="match status" value="1"/>
</dbReference>
<dbReference type="GO" id="GO:0046872">
    <property type="term" value="F:metal ion binding"/>
    <property type="evidence" value="ECO:0007669"/>
    <property type="project" value="UniProtKB-KW"/>
</dbReference>
<keyword evidence="5" id="KW-0804">Transcription</keyword>
<comment type="caution">
    <text evidence="8">The sequence shown here is derived from an EMBL/GenBank/DDBJ whole genome shotgun (WGS) entry which is preliminary data.</text>
</comment>
<keyword evidence="3" id="KW-0408">Iron</keyword>
<dbReference type="EMBL" id="BTRK01000001">
    <property type="protein sequence ID" value="GMR30755.1"/>
    <property type="molecule type" value="Genomic_DNA"/>
</dbReference>
<feature type="non-terminal residue" evidence="8">
    <location>
        <position position="1"/>
    </location>
</feature>
<dbReference type="Proteomes" id="UP001328107">
    <property type="component" value="Unassembled WGS sequence"/>
</dbReference>
<gene>
    <name evidence="8" type="ORF">PMAYCL1PPCAC_00950</name>
</gene>
<evidence type="ECO:0000256" key="6">
    <source>
        <dbReference type="SAM" id="Phobius"/>
    </source>
</evidence>
<keyword evidence="4" id="KW-0805">Transcription regulation</keyword>
<accession>A0AAN5C4V8</accession>
<protein>
    <recommendedName>
        <fullName evidence="7">JmjC domain-containing protein</fullName>
    </recommendedName>
</protein>
<feature type="transmembrane region" description="Helical" evidence="6">
    <location>
        <begin position="18"/>
        <end position="37"/>
    </location>
</feature>
<keyword evidence="9" id="KW-1185">Reference proteome</keyword>
<evidence type="ECO:0000256" key="5">
    <source>
        <dbReference type="ARBA" id="ARBA00023163"/>
    </source>
</evidence>
<name>A0AAN5C4V8_9BILA</name>
<keyword evidence="6" id="KW-0812">Transmembrane</keyword>
<evidence type="ECO:0000313" key="9">
    <source>
        <dbReference type="Proteomes" id="UP001328107"/>
    </source>
</evidence>
<dbReference type="PROSITE" id="PS51184">
    <property type="entry name" value="JMJC"/>
    <property type="match status" value="1"/>
</dbReference>
<dbReference type="PANTHER" id="PTHR23123">
    <property type="entry name" value="PHD/F-BOX CONTAINING PROTEIN"/>
    <property type="match status" value="1"/>
</dbReference>